<dbReference type="InterPro" id="IPR001173">
    <property type="entry name" value="Glyco_trans_2-like"/>
</dbReference>
<dbReference type="AlphaFoldDB" id="A0A554SP66"/>
<keyword evidence="4 12" id="KW-0808">Transferase</keyword>
<gene>
    <name evidence="12" type="ORF">FNM00_00735</name>
</gene>
<dbReference type="InterPro" id="IPR029044">
    <property type="entry name" value="Nucleotide-diphossugar_trans"/>
</dbReference>
<sequence>MNEDFGPPQEIVVVVPVHNEERLLARCLGSVQAAARHLTKRVGVTARLVVVLDDCTDRSEEIAAAHHAETVHISRRSVGAARAAGVDHIVRTTAVTRVWIACTDADSRVPIGWLLAQSRQAAAGADLVLGRARLDPADVSIAVYRRWARRYAEGGTSHHIHGANLGVSLAAYWRVGGFADLEEHEDVDLVGRLREVGARVAPVPDVLTSGRLDGRTPGGFAGFLRHLGVASEPRRIDPPHGLRPEPVIDAPEHRLRTGGHPDTRV</sequence>
<evidence type="ECO:0000256" key="5">
    <source>
        <dbReference type="ARBA" id="ARBA00023136"/>
    </source>
</evidence>
<organism evidence="12 13">
    <name type="scientific">Aeromicrobium piscarium</name>
    <dbReference type="NCBI Taxonomy" id="2590901"/>
    <lineage>
        <taxon>Bacteria</taxon>
        <taxon>Bacillati</taxon>
        <taxon>Actinomycetota</taxon>
        <taxon>Actinomycetes</taxon>
        <taxon>Propionibacteriales</taxon>
        <taxon>Nocardioidaceae</taxon>
        <taxon>Aeromicrobium</taxon>
    </lineage>
</organism>
<dbReference type="Pfam" id="PF00535">
    <property type="entry name" value="Glycos_transf_2"/>
    <property type="match status" value="1"/>
</dbReference>
<dbReference type="Gene3D" id="3.90.550.10">
    <property type="entry name" value="Spore Coat Polysaccharide Biosynthesis Protein SpsA, Chain A"/>
    <property type="match status" value="1"/>
</dbReference>
<keyword evidence="2" id="KW-1003">Cell membrane</keyword>
<dbReference type="GO" id="GO:0016757">
    <property type="term" value="F:glycosyltransferase activity"/>
    <property type="evidence" value="ECO:0007669"/>
    <property type="project" value="UniProtKB-KW"/>
</dbReference>
<feature type="compositionally biased region" description="Basic and acidic residues" evidence="10">
    <location>
        <begin position="232"/>
        <end position="243"/>
    </location>
</feature>
<reference evidence="12 13" key="1">
    <citation type="submission" date="2019-07" db="EMBL/GenBank/DDBJ databases">
        <authorList>
            <person name="Zhao L.H."/>
        </authorList>
    </citation>
    <scope>NUCLEOTIDE SEQUENCE [LARGE SCALE GENOMIC DNA]</scope>
    <source>
        <strain evidence="12 13">Co35</strain>
    </source>
</reference>
<comment type="pathway">
    <text evidence="7">Carotenoid biosynthesis; staphyloxanthin biosynthesis; staphyloxanthin from farnesyl diphosphate: step 4/5.</text>
</comment>
<evidence type="ECO:0000256" key="4">
    <source>
        <dbReference type="ARBA" id="ARBA00022679"/>
    </source>
</evidence>
<evidence type="ECO:0000259" key="11">
    <source>
        <dbReference type="Pfam" id="PF00535"/>
    </source>
</evidence>
<dbReference type="EMBL" id="VLNT01000001">
    <property type="protein sequence ID" value="TSD68155.1"/>
    <property type="molecule type" value="Genomic_DNA"/>
</dbReference>
<feature type="compositionally biased region" description="Basic and acidic residues" evidence="10">
    <location>
        <begin position="250"/>
        <end position="265"/>
    </location>
</feature>
<evidence type="ECO:0000313" key="13">
    <source>
        <dbReference type="Proteomes" id="UP000316988"/>
    </source>
</evidence>
<dbReference type="RefSeq" id="WP_143911103.1">
    <property type="nucleotide sequence ID" value="NZ_VLNT01000001.1"/>
</dbReference>
<dbReference type="PANTHER" id="PTHR43646:SF2">
    <property type="entry name" value="GLYCOSYLTRANSFERASE 2-LIKE DOMAIN-CONTAINING PROTEIN"/>
    <property type="match status" value="1"/>
</dbReference>
<dbReference type="Proteomes" id="UP000316988">
    <property type="component" value="Unassembled WGS sequence"/>
</dbReference>
<dbReference type="PANTHER" id="PTHR43646">
    <property type="entry name" value="GLYCOSYLTRANSFERASE"/>
    <property type="match status" value="1"/>
</dbReference>
<evidence type="ECO:0000256" key="7">
    <source>
        <dbReference type="ARBA" id="ARBA00037904"/>
    </source>
</evidence>
<keyword evidence="3" id="KW-0328">Glycosyltransferase</keyword>
<comment type="caution">
    <text evidence="12">The sequence shown here is derived from an EMBL/GenBank/DDBJ whole genome shotgun (WGS) entry which is preliminary data.</text>
</comment>
<accession>A0A554SP66</accession>
<protein>
    <recommendedName>
        <fullName evidence="9">4,4'-diaponeurosporenoate glycosyltransferase</fullName>
    </recommendedName>
</protein>
<evidence type="ECO:0000256" key="6">
    <source>
        <dbReference type="ARBA" id="ARBA00037281"/>
    </source>
</evidence>
<feature type="region of interest" description="Disordered" evidence="10">
    <location>
        <begin position="232"/>
        <end position="265"/>
    </location>
</feature>
<evidence type="ECO:0000256" key="2">
    <source>
        <dbReference type="ARBA" id="ARBA00022475"/>
    </source>
</evidence>
<evidence type="ECO:0000256" key="10">
    <source>
        <dbReference type="SAM" id="MobiDB-lite"/>
    </source>
</evidence>
<keyword evidence="5" id="KW-0472">Membrane</keyword>
<dbReference type="OrthoDB" id="9777873at2"/>
<name>A0A554SP66_9ACTN</name>
<dbReference type="GO" id="GO:0005886">
    <property type="term" value="C:plasma membrane"/>
    <property type="evidence" value="ECO:0007669"/>
    <property type="project" value="UniProtKB-SubCell"/>
</dbReference>
<evidence type="ECO:0000256" key="8">
    <source>
        <dbReference type="ARBA" id="ARBA00038120"/>
    </source>
</evidence>
<proteinExistence type="inferred from homology"/>
<evidence type="ECO:0000256" key="1">
    <source>
        <dbReference type="ARBA" id="ARBA00004236"/>
    </source>
</evidence>
<evidence type="ECO:0000313" key="12">
    <source>
        <dbReference type="EMBL" id="TSD68155.1"/>
    </source>
</evidence>
<evidence type="ECO:0000256" key="3">
    <source>
        <dbReference type="ARBA" id="ARBA00022676"/>
    </source>
</evidence>
<comment type="similarity">
    <text evidence="8">Belongs to the glycosyltransferase 2 family. CrtQ subfamily.</text>
</comment>
<dbReference type="SUPFAM" id="SSF53448">
    <property type="entry name" value="Nucleotide-diphospho-sugar transferases"/>
    <property type="match status" value="1"/>
</dbReference>
<comment type="function">
    <text evidence="6">Catalyzes the glycosylation of 4,4'-diaponeurosporenoate, i.e. the esterification of glucose at the C1'' position with the carboxyl group of 4,4'-diaponeurosporenic acid, to form glycosyl-4,4'-diaponeurosporenoate. This is a step in the biosynthesis of staphyloxanthin, an orange pigment present in most staphylococci strains.</text>
</comment>
<evidence type="ECO:0000256" key="9">
    <source>
        <dbReference type="ARBA" id="ARBA00040345"/>
    </source>
</evidence>
<keyword evidence="13" id="KW-1185">Reference proteome</keyword>
<feature type="domain" description="Glycosyltransferase 2-like" evidence="11">
    <location>
        <begin position="13"/>
        <end position="140"/>
    </location>
</feature>
<comment type="subcellular location">
    <subcellularLocation>
        <location evidence="1">Cell membrane</location>
    </subcellularLocation>
</comment>